<dbReference type="Proteomes" id="UP000321154">
    <property type="component" value="Unassembled WGS sequence"/>
</dbReference>
<keyword evidence="1" id="KW-0732">Signal</keyword>
<feature type="signal peptide" evidence="1">
    <location>
        <begin position="1"/>
        <end position="33"/>
    </location>
</feature>
<feature type="chain" id="PRO_5030507454" description="Bacterial Ig domain-containing protein" evidence="1">
    <location>
        <begin position="34"/>
        <end position="1273"/>
    </location>
</feature>
<organism evidence="3 5">
    <name type="scientific">Frigoribacterium faeni</name>
    <dbReference type="NCBI Taxonomy" id="145483"/>
    <lineage>
        <taxon>Bacteria</taxon>
        <taxon>Bacillati</taxon>
        <taxon>Actinomycetota</taxon>
        <taxon>Actinomycetes</taxon>
        <taxon>Micrococcales</taxon>
        <taxon>Microbacteriaceae</taxon>
        <taxon>Frigoribacterium</taxon>
    </lineage>
</organism>
<comment type="caution">
    <text evidence="3">The sequence shown here is derived from an EMBL/GenBank/DDBJ whole genome shotgun (WGS) entry which is preliminary data.</text>
</comment>
<dbReference type="Proteomes" id="UP000522688">
    <property type="component" value="Unassembled WGS sequence"/>
</dbReference>
<dbReference type="EMBL" id="BJUV01000007">
    <property type="protein sequence ID" value="GEK82674.1"/>
    <property type="molecule type" value="Genomic_DNA"/>
</dbReference>
<dbReference type="GO" id="GO:0005975">
    <property type="term" value="P:carbohydrate metabolic process"/>
    <property type="evidence" value="ECO:0007669"/>
    <property type="project" value="UniProtKB-ARBA"/>
</dbReference>
<name>A0A7W3JJL3_9MICO</name>
<evidence type="ECO:0000313" key="2">
    <source>
        <dbReference type="EMBL" id="GEK82674.1"/>
    </source>
</evidence>
<dbReference type="EMBL" id="JACGWW010000003">
    <property type="protein sequence ID" value="MBA8814082.1"/>
    <property type="molecule type" value="Genomic_DNA"/>
</dbReference>
<evidence type="ECO:0000313" key="5">
    <source>
        <dbReference type="Proteomes" id="UP000522688"/>
    </source>
</evidence>
<dbReference type="AlphaFoldDB" id="A0A7W3JJL3"/>
<dbReference type="OrthoDB" id="5020698at2"/>
<accession>A0A7W3JJL3</accession>
<evidence type="ECO:0008006" key="6">
    <source>
        <dbReference type="Google" id="ProtNLM"/>
    </source>
</evidence>
<proteinExistence type="predicted"/>
<dbReference type="RefSeq" id="WP_146853578.1">
    <property type="nucleotide sequence ID" value="NZ_BJUV01000007.1"/>
</dbReference>
<reference evidence="3 5" key="2">
    <citation type="submission" date="2020-07" db="EMBL/GenBank/DDBJ databases">
        <title>Sequencing the genomes of 1000 actinobacteria strains.</title>
        <authorList>
            <person name="Klenk H.-P."/>
        </authorList>
    </citation>
    <scope>NUCLEOTIDE SEQUENCE [LARGE SCALE GENOMIC DNA]</scope>
    <source>
        <strain evidence="3 5">DSM 10309</strain>
    </source>
</reference>
<keyword evidence="4" id="KW-1185">Reference proteome</keyword>
<dbReference type="InterPro" id="IPR013783">
    <property type="entry name" value="Ig-like_fold"/>
</dbReference>
<dbReference type="Gene3D" id="2.60.40.10">
    <property type="entry name" value="Immunoglobulins"/>
    <property type="match status" value="2"/>
</dbReference>
<reference evidence="2 4" key="1">
    <citation type="submission" date="2019-07" db="EMBL/GenBank/DDBJ databases">
        <title>Whole genome shotgun sequence of Frigoribacterium faeni NBRC 103066.</title>
        <authorList>
            <person name="Hosoyama A."/>
            <person name="Uohara A."/>
            <person name="Ohji S."/>
            <person name="Ichikawa N."/>
        </authorList>
    </citation>
    <scope>NUCLEOTIDE SEQUENCE [LARGE SCALE GENOMIC DNA]</scope>
    <source>
        <strain evidence="2 4">NBRC 103066</strain>
    </source>
</reference>
<sequence>MTHRSRLRAAIAAAVAAVTLLGGLALPAGSAAAAGATARSFTTPLAFSNPSGGFISYKAGPSTGFWKQRSFSATTHTTYAAAAAAADSVVLPDAGGGAAQVRLAGGDCLMPFGGSGGGATLSASPKYCLVAANTWSVTTEGRVVFSLLSKAMGPTQAADKGQWPYTGLRPLLLPGGGYPLADPRFRAEPLVVRVDRVNDIARTAVLGGTATKGAEIRAQGRQTTASAATGAWSLTVTGLAVGTNRIPVTQRVGGVDQDTVTAVVTVTDGGTVVPAPSARVDLVRGGRSDVPFIVQNRATRTSMTGVVELTAPEGSTFTPEQTTVAAETNRTGEGATWTPDTRLDLTNGRPGDDGRSLRFDLASNGGTLAADEYYRYTLSVDTPASAAPVASEMSYVYRGDSSAGDYRAVGSTPTRVVGAATIDTTVGGAVPGGTTDWGRSDVRAPEVRGPLTLTAPTGSRLADVEARRTTDDARQTNYRIDYSADRRTATIDGPADLTDAFWGADHQYAAFRLTLDDDVRPGDVLDGGAALVRSASGAASAEGSFDVRVDDSAPSLTAEVVLDDDVTRPATISGVGDADGTVTVREGDTVLGRTAVVAGTWSITLPSSIGHGDHTFVVEQTVGDRPFGRAEARVDLGSAVDVIEPENGKIVPGLTTVRGTGAARAEITVTADDDVATATVADDGRWEARVEIRPGHTVVPVTASQHARGDLVTTDAAQVVPDGPQELRGVVVTEPSSHFYTPLADTTVQGTATPYATVEIRAQWGAVLATAVADVNGDWAFDRAFGPSARYALTATQSLVDGRGSTSPVFELFADGSFVPLVVTSHSDGGTYVPGTVTFAGRATQGAYIEARNQYDRVLFSTRASQVAGAWTAETMLGPVAAYEITITQKAPDGTTGRITLELVPELDFVDLAVTSHVDGQTYRPGSVAFTGTGTPTAAVVATNQWSQPIGEATVDAQGEWSFSRELGPSADYDVTFTQTFRDRSDVVTLELRAPVWRPLALTSPVEGDRYAPGEPSEFVGTATPYSTVTATTAAGNVLFSVETDVDGVWRNTRAYGPDNVYRIDIAQQARDGRTDSLDTFVWAPDLPWAPLTVTSHVDGETYRPRELELRGTGAPGAVVEITNQWGTVMGRPVVDADGAWSLRRVFGPDADYALRLVMTRDDQTDEIGRFELRAPVWTEIELVAPAPGEGYGDGEAFTMTGRATPFAIVRATTSLGGQLFETAADRDGIWSNTRFHGPSYAYLIDLTQESAAGVTGDHPRFRFAPADFPAER</sequence>
<evidence type="ECO:0000313" key="4">
    <source>
        <dbReference type="Proteomes" id="UP000321154"/>
    </source>
</evidence>
<protein>
    <recommendedName>
        <fullName evidence="6">Bacterial Ig domain-containing protein</fullName>
    </recommendedName>
</protein>
<evidence type="ECO:0000313" key="3">
    <source>
        <dbReference type="EMBL" id="MBA8814082.1"/>
    </source>
</evidence>
<gene>
    <name evidence="3" type="ORF">FB463_002348</name>
    <name evidence="2" type="ORF">FFA01_09830</name>
</gene>
<evidence type="ECO:0000256" key="1">
    <source>
        <dbReference type="SAM" id="SignalP"/>
    </source>
</evidence>